<sequence>MKGGKSKPSVKNGDDPELPVTAYELFWQDFWKQSQEKPENYKAEKAPFVARAEKRSSEYFTHGSTPQQLSGKTIRMPLYTGGYWEGTFTRRLKYVADIDTLKMIGDKYNNYHFKVIDVVRGEKEEDTFVVLRRHLKFSEGGRASVERLYLGDNGLWYGSRTYRPYYPGLQMSSRLFVAGCKGSYVTIMDNIGVVALIVMRDEEMMCVYDGKIML</sequence>
<name>A0AAD5GDN7_AMBAR</name>
<keyword evidence="2" id="KW-1185">Reference proteome</keyword>
<dbReference type="EMBL" id="JAMZMK010009234">
    <property type="protein sequence ID" value="KAI7736601.1"/>
    <property type="molecule type" value="Genomic_DNA"/>
</dbReference>
<dbReference type="AlphaFoldDB" id="A0AAD5GDN7"/>
<proteinExistence type="predicted"/>
<reference evidence="1" key="1">
    <citation type="submission" date="2022-06" db="EMBL/GenBank/DDBJ databases">
        <title>Uncovering the hologenomic basis of an extraordinary plant invasion.</title>
        <authorList>
            <person name="Bieker V.C."/>
            <person name="Martin M.D."/>
            <person name="Gilbert T."/>
            <person name="Hodgins K."/>
            <person name="Battlay P."/>
            <person name="Petersen B."/>
            <person name="Wilson J."/>
        </authorList>
    </citation>
    <scope>NUCLEOTIDE SEQUENCE</scope>
    <source>
        <strain evidence="1">AA19_3_7</strain>
        <tissue evidence="1">Leaf</tissue>
    </source>
</reference>
<gene>
    <name evidence="1" type="ORF">M8C21_029069</name>
</gene>
<dbReference type="Proteomes" id="UP001206925">
    <property type="component" value="Unassembled WGS sequence"/>
</dbReference>
<protein>
    <submittedName>
        <fullName evidence="1">Uncharacterized protein</fullName>
    </submittedName>
</protein>
<evidence type="ECO:0000313" key="2">
    <source>
        <dbReference type="Proteomes" id="UP001206925"/>
    </source>
</evidence>
<evidence type="ECO:0000313" key="1">
    <source>
        <dbReference type="EMBL" id="KAI7736601.1"/>
    </source>
</evidence>
<comment type="caution">
    <text evidence="1">The sequence shown here is derived from an EMBL/GenBank/DDBJ whole genome shotgun (WGS) entry which is preliminary data.</text>
</comment>
<organism evidence="1 2">
    <name type="scientific">Ambrosia artemisiifolia</name>
    <name type="common">Common ragweed</name>
    <dbReference type="NCBI Taxonomy" id="4212"/>
    <lineage>
        <taxon>Eukaryota</taxon>
        <taxon>Viridiplantae</taxon>
        <taxon>Streptophyta</taxon>
        <taxon>Embryophyta</taxon>
        <taxon>Tracheophyta</taxon>
        <taxon>Spermatophyta</taxon>
        <taxon>Magnoliopsida</taxon>
        <taxon>eudicotyledons</taxon>
        <taxon>Gunneridae</taxon>
        <taxon>Pentapetalae</taxon>
        <taxon>asterids</taxon>
        <taxon>campanulids</taxon>
        <taxon>Asterales</taxon>
        <taxon>Asteraceae</taxon>
        <taxon>Asteroideae</taxon>
        <taxon>Heliantheae alliance</taxon>
        <taxon>Heliantheae</taxon>
        <taxon>Ambrosia</taxon>
    </lineage>
</organism>
<accession>A0AAD5GDN7</accession>